<keyword evidence="2" id="KW-0732">Signal</keyword>
<evidence type="ECO:0000313" key="4">
    <source>
        <dbReference type="Proteomes" id="UP000517759"/>
    </source>
</evidence>
<gene>
    <name evidence="3" type="ORF">GGR33_001498</name>
</gene>
<dbReference type="EMBL" id="JACIDN010000002">
    <property type="protein sequence ID" value="MBB3902012.1"/>
    <property type="molecule type" value="Genomic_DNA"/>
</dbReference>
<feature type="signal peptide" evidence="2">
    <location>
        <begin position="1"/>
        <end position="40"/>
    </location>
</feature>
<feature type="compositionally biased region" description="Low complexity" evidence="1">
    <location>
        <begin position="219"/>
        <end position="266"/>
    </location>
</feature>
<feature type="compositionally biased region" description="Low complexity" evidence="1">
    <location>
        <begin position="299"/>
        <end position="316"/>
    </location>
</feature>
<organism evidence="3 4">
    <name type="scientific">Methylobacterium brachythecii</name>
    <dbReference type="NCBI Taxonomy" id="1176177"/>
    <lineage>
        <taxon>Bacteria</taxon>
        <taxon>Pseudomonadati</taxon>
        <taxon>Pseudomonadota</taxon>
        <taxon>Alphaproteobacteria</taxon>
        <taxon>Hyphomicrobiales</taxon>
        <taxon>Methylobacteriaceae</taxon>
        <taxon>Methylobacterium</taxon>
    </lineage>
</organism>
<dbReference type="Proteomes" id="UP000517759">
    <property type="component" value="Unassembled WGS sequence"/>
</dbReference>
<dbReference type="AlphaFoldDB" id="A0A7W6ALP6"/>
<feature type="compositionally biased region" description="Basic and acidic residues" evidence="1">
    <location>
        <begin position="334"/>
        <end position="351"/>
    </location>
</feature>
<proteinExistence type="predicted"/>
<feature type="chain" id="PRO_5031562145" evidence="2">
    <location>
        <begin position="41"/>
        <end position="390"/>
    </location>
</feature>
<reference evidence="3 4" key="1">
    <citation type="submission" date="2020-08" db="EMBL/GenBank/DDBJ databases">
        <title>Genomic Encyclopedia of Type Strains, Phase IV (KMG-IV): sequencing the most valuable type-strain genomes for metagenomic binning, comparative biology and taxonomic classification.</title>
        <authorList>
            <person name="Goeker M."/>
        </authorList>
    </citation>
    <scope>NUCLEOTIDE SEQUENCE [LARGE SCALE GENOMIC DNA]</scope>
    <source>
        <strain evidence="3 4">DSM 24105</strain>
    </source>
</reference>
<feature type="compositionally biased region" description="Basic and acidic residues" evidence="1">
    <location>
        <begin position="192"/>
        <end position="205"/>
    </location>
</feature>
<protein>
    <submittedName>
        <fullName evidence="3">Uncharacterized protein</fullName>
    </submittedName>
</protein>
<evidence type="ECO:0000256" key="1">
    <source>
        <dbReference type="SAM" id="MobiDB-lite"/>
    </source>
</evidence>
<sequence>MASMRRTRSSRAVSHRSRALRAMLLGAAALSLVAASEASAQFYGYVGTYRGPIDEDDMAPMPPRAVVYRLQDRGFSEISRPRFDGRAYVVEATNPAGHRVRLYVDAGDGSIFGRQRIDAPPNRVARAAPGYGWTNDEPAMRRGRDQEALLPPGDIPLPRPSLHSESERAPTIASRPGATDPNTYGVNPDARSGAKPDARKADKAQQRKTAKLTPPSKPAAPRVAPEAPVPTVAPVEQAAPNAGATPEPAKVPDVVKAPDAVKAPAELPKAETAPLLPAAKLPVNEEKAAEKPAEPAPADKPAAPQATEKPAEAPAKAAEKPAEAPAAPQAVDKPVAEKPAEAPKPESKEAANQKWQDPPSGDAKRKVRIIGGTSTAPGAPSNDAVSPAAN</sequence>
<name>A0A7W6ALP6_9HYPH</name>
<comment type="caution">
    <text evidence="3">The sequence shown here is derived from an EMBL/GenBank/DDBJ whole genome shotgun (WGS) entry which is preliminary data.</text>
</comment>
<evidence type="ECO:0000256" key="2">
    <source>
        <dbReference type="SAM" id="SignalP"/>
    </source>
</evidence>
<accession>A0A7W6ALP6</accession>
<evidence type="ECO:0000313" key="3">
    <source>
        <dbReference type="EMBL" id="MBB3902012.1"/>
    </source>
</evidence>
<feature type="region of interest" description="Disordered" evidence="1">
    <location>
        <begin position="147"/>
        <end position="390"/>
    </location>
</feature>
<feature type="compositionally biased region" description="Basic and acidic residues" evidence="1">
    <location>
        <begin position="283"/>
        <end position="293"/>
    </location>
</feature>